<proteinExistence type="predicted"/>
<dbReference type="AlphaFoldDB" id="A0A6M3K0R7"/>
<evidence type="ECO:0000313" key="2">
    <source>
        <dbReference type="EMBL" id="QJA74932.1"/>
    </source>
</evidence>
<accession>A0A6M3K0R7</accession>
<dbReference type="SUPFAM" id="SSF49899">
    <property type="entry name" value="Concanavalin A-like lectins/glucanases"/>
    <property type="match status" value="1"/>
</dbReference>
<dbReference type="EMBL" id="MT142129">
    <property type="protein sequence ID" value="QJA74932.1"/>
    <property type="molecule type" value="Genomic_DNA"/>
</dbReference>
<dbReference type="InterPro" id="IPR013320">
    <property type="entry name" value="ConA-like_dom_sf"/>
</dbReference>
<dbReference type="Pfam" id="PF13385">
    <property type="entry name" value="Laminin_G_3"/>
    <property type="match status" value="1"/>
</dbReference>
<sequence length="213" mass="22986">MIHSNNTDGSQTFTDTASGTTEVGGKTLTANGQVQHDTAFYKFAISGVSFDGTGDYISTPTHSAWEFGTGDFAIAAWVRPTKKSANFQIVANYSGVPVADNWYLAFISATTKLQFLDSGGTTYNTPWNPTLNTWYHVEVDRSGNNFYMFIDGVATGAQNCTGMTLDATTSLSIGMVSDGVTEPFNGHMDEIIIKKGAALHTDNFTPPKKPYCD</sequence>
<protein>
    <submittedName>
        <fullName evidence="2">Putative baseplate wedge initiator</fullName>
    </submittedName>
</protein>
<dbReference type="Gene3D" id="2.60.120.200">
    <property type="match status" value="1"/>
</dbReference>
<dbReference type="EMBL" id="MT141494">
    <property type="protein sequence ID" value="QJA63312.1"/>
    <property type="molecule type" value="Genomic_DNA"/>
</dbReference>
<organism evidence="2">
    <name type="scientific">viral metagenome</name>
    <dbReference type="NCBI Taxonomy" id="1070528"/>
    <lineage>
        <taxon>unclassified sequences</taxon>
        <taxon>metagenomes</taxon>
        <taxon>organismal metagenomes</taxon>
    </lineage>
</organism>
<reference evidence="2" key="1">
    <citation type="submission" date="2020-03" db="EMBL/GenBank/DDBJ databases">
        <title>The deep terrestrial virosphere.</title>
        <authorList>
            <person name="Holmfeldt K."/>
            <person name="Nilsson E."/>
            <person name="Simone D."/>
            <person name="Lopez-Fernandez M."/>
            <person name="Wu X."/>
            <person name="de Brujin I."/>
            <person name="Lundin D."/>
            <person name="Andersson A."/>
            <person name="Bertilsson S."/>
            <person name="Dopson M."/>
        </authorList>
    </citation>
    <scope>NUCLEOTIDE SEQUENCE</scope>
    <source>
        <strain evidence="2">MM415A01893</strain>
        <strain evidence="1">MM415B00636</strain>
    </source>
</reference>
<gene>
    <name evidence="2" type="ORF">MM415A01893_0020</name>
    <name evidence="1" type="ORF">MM415B00636_0045</name>
</gene>
<name>A0A6M3K0R7_9ZZZZ</name>
<evidence type="ECO:0000313" key="1">
    <source>
        <dbReference type="EMBL" id="QJA63312.1"/>
    </source>
</evidence>